<gene>
    <name evidence="6" type="ORF">HMPREF0665_01307</name>
</gene>
<evidence type="ECO:0000256" key="4">
    <source>
        <dbReference type="PROSITE-ProRule" id="PRU00335"/>
    </source>
</evidence>
<dbReference type="InterPro" id="IPR001647">
    <property type="entry name" value="HTH_TetR"/>
</dbReference>
<feature type="DNA-binding region" description="H-T-H motif" evidence="4">
    <location>
        <begin position="31"/>
        <end position="50"/>
    </location>
</feature>
<dbReference type="PROSITE" id="PS50977">
    <property type="entry name" value="HTH_TETR_2"/>
    <property type="match status" value="1"/>
</dbReference>
<dbReference type="Proteomes" id="UP000003805">
    <property type="component" value="Unassembled WGS sequence"/>
</dbReference>
<dbReference type="PANTHER" id="PTHR30055">
    <property type="entry name" value="HTH-TYPE TRANSCRIPTIONAL REGULATOR RUTR"/>
    <property type="match status" value="1"/>
</dbReference>
<feature type="domain" description="HTH tetR-type" evidence="5">
    <location>
        <begin position="8"/>
        <end position="68"/>
    </location>
</feature>
<protein>
    <submittedName>
        <fullName evidence="6">Transcriptional regulator, TetR family</fullName>
    </submittedName>
</protein>
<proteinExistence type="predicted"/>
<dbReference type="GO" id="GO:0000976">
    <property type="term" value="F:transcription cis-regulatory region binding"/>
    <property type="evidence" value="ECO:0007669"/>
    <property type="project" value="TreeGrafter"/>
</dbReference>
<dbReference type="PRINTS" id="PR00455">
    <property type="entry name" value="HTHTETR"/>
</dbReference>
<keyword evidence="7" id="KW-1185">Reference proteome</keyword>
<evidence type="ECO:0000259" key="5">
    <source>
        <dbReference type="PROSITE" id="PS50977"/>
    </source>
</evidence>
<evidence type="ECO:0000256" key="2">
    <source>
        <dbReference type="ARBA" id="ARBA00023125"/>
    </source>
</evidence>
<dbReference type="AlphaFoldDB" id="D7NCP3"/>
<keyword evidence="3" id="KW-0804">Transcription</keyword>
<dbReference type="eggNOG" id="COG1309">
    <property type="taxonomic scope" value="Bacteria"/>
</dbReference>
<sequence>MTMQTLKTDIKQRILQVAHREFIKNGVQRTCIRNVARKAGVTVGNLYHYFDSKDTLFCAVLQPLLTTLDRYILSHNDEEFLSLDVFDLRQRQINHIMAMLTLVKQFRPELRLLLFNAEGTSLEGYKNKIIDHQMKVGMEYLRLMKERYPHINTNISPFLIHLTSSAWTTLFCELVEHEEYSEEEVKQALMQYIAFGTAGWKELMKP</sequence>
<evidence type="ECO:0000256" key="3">
    <source>
        <dbReference type="ARBA" id="ARBA00023163"/>
    </source>
</evidence>
<dbReference type="Gene3D" id="1.10.357.10">
    <property type="entry name" value="Tetracycline Repressor, domain 2"/>
    <property type="match status" value="1"/>
</dbReference>
<evidence type="ECO:0000313" key="6">
    <source>
        <dbReference type="EMBL" id="EFI48931.1"/>
    </source>
</evidence>
<dbReference type="InterPro" id="IPR009057">
    <property type="entry name" value="Homeodomain-like_sf"/>
</dbReference>
<evidence type="ECO:0000313" key="7">
    <source>
        <dbReference type="Proteomes" id="UP000003805"/>
    </source>
</evidence>
<dbReference type="HOGENOM" id="CLU_069356_6_2_10"/>
<keyword evidence="2 4" id="KW-0238">DNA-binding</keyword>
<dbReference type="Pfam" id="PF00440">
    <property type="entry name" value="TetR_N"/>
    <property type="match status" value="1"/>
</dbReference>
<dbReference type="GO" id="GO:0003700">
    <property type="term" value="F:DNA-binding transcription factor activity"/>
    <property type="evidence" value="ECO:0007669"/>
    <property type="project" value="TreeGrafter"/>
</dbReference>
<dbReference type="SUPFAM" id="SSF46689">
    <property type="entry name" value="Homeodomain-like"/>
    <property type="match status" value="1"/>
</dbReference>
<dbReference type="EMBL" id="GL349566">
    <property type="protein sequence ID" value="EFI48931.1"/>
    <property type="molecule type" value="Genomic_DNA"/>
</dbReference>
<organism evidence="6 7">
    <name type="scientific">Segatella oris C735</name>
    <dbReference type="NCBI Taxonomy" id="563008"/>
    <lineage>
        <taxon>Bacteria</taxon>
        <taxon>Pseudomonadati</taxon>
        <taxon>Bacteroidota</taxon>
        <taxon>Bacteroidia</taxon>
        <taxon>Bacteroidales</taxon>
        <taxon>Prevotellaceae</taxon>
        <taxon>Segatella</taxon>
    </lineage>
</organism>
<dbReference type="PANTHER" id="PTHR30055:SF234">
    <property type="entry name" value="HTH-TYPE TRANSCRIPTIONAL REGULATOR BETI"/>
    <property type="match status" value="1"/>
</dbReference>
<keyword evidence="1" id="KW-0805">Transcription regulation</keyword>
<accession>D7NCP3</accession>
<dbReference type="InterPro" id="IPR050109">
    <property type="entry name" value="HTH-type_TetR-like_transc_reg"/>
</dbReference>
<name>D7NCP3_9BACT</name>
<evidence type="ECO:0000256" key="1">
    <source>
        <dbReference type="ARBA" id="ARBA00023015"/>
    </source>
</evidence>
<reference evidence="6 7" key="1">
    <citation type="submission" date="2010-02" db="EMBL/GenBank/DDBJ databases">
        <title>The Genome Sequence of Prevotella oris strain C735.</title>
        <authorList>
            <consortium name="The Broad Institute Genome Sequencing Platform"/>
            <person name="Ward D."/>
            <person name="Feldgarden M."/>
            <person name="Earl A."/>
            <person name="Young S.K."/>
            <person name="Zeng Q."/>
            <person name="Koehrsen M."/>
            <person name="Alvarado L."/>
            <person name="Berlin A."/>
            <person name="Bochicchio J."/>
            <person name="Borenstein D."/>
            <person name="Chapman S.B."/>
            <person name="Chen Z."/>
            <person name="Engels R."/>
            <person name="Freedman E."/>
            <person name="Gellesch M."/>
            <person name="Goldberg J."/>
            <person name="Griggs A."/>
            <person name="Gujja S."/>
            <person name="Heilman E."/>
            <person name="Heiman D."/>
            <person name="Hepburn T."/>
            <person name="Howarth C."/>
            <person name="Jen D."/>
            <person name="Larson L."/>
            <person name="Mehta T."/>
            <person name="Park D."/>
            <person name="Pearson M."/>
            <person name="Roberts A."/>
            <person name="Saif S."/>
            <person name="Shea T."/>
            <person name="Shenoy N."/>
            <person name="Sisk P."/>
            <person name="Stolte C."/>
            <person name="Sykes S."/>
            <person name="Thomson T."/>
            <person name="Walk T."/>
            <person name="White J."/>
            <person name="Yandava C."/>
            <person name="Sibley C.D."/>
            <person name="Field T.R."/>
            <person name="Grinwis M."/>
            <person name="Eshaghurshan C.S."/>
            <person name="Surette M.G."/>
            <person name="Haas B."/>
            <person name="Nusbaum C."/>
            <person name="Birren B."/>
        </authorList>
    </citation>
    <scope>NUCLEOTIDE SEQUENCE [LARGE SCALE GENOMIC DNA]</scope>
    <source>
        <strain evidence="6 7">C735</strain>
    </source>
</reference>